<comment type="caution">
    <text evidence="1">The sequence shown here is derived from an EMBL/GenBank/DDBJ whole genome shotgun (WGS) entry which is preliminary data.</text>
</comment>
<evidence type="ECO:0000313" key="2">
    <source>
        <dbReference type="Proteomes" id="UP000239907"/>
    </source>
</evidence>
<dbReference type="RefSeq" id="WP_105041882.1">
    <property type="nucleotide sequence ID" value="NZ_MQWA01000001.1"/>
</dbReference>
<dbReference type="SUPFAM" id="SSF51658">
    <property type="entry name" value="Xylose isomerase-like"/>
    <property type="match status" value="1"/>
</dbReference>
<dbReference type="InterPro" id="IPR036237">
    <property type="entry name" value="Xyl_isomerase-like_sf"/>
</dbReference>
<dbReference type="AlphaFoldDB" id="A0A2S7TXG1"/>
<sequence length="395" mass="45181">MKLSSNIHLSYCTNIHPAETWEETFTALKEHTIVVRDKVVAAQKLDSDTPFAIGLRLSAKAVSEFTDGAKLDEFIAWLEKENTYVYTINGFPYGAFHGTRVKEKVYQPDWTTPERLSYTLELFNIIAELAPADAGGSVSTLPGSFKEFDADEEKMFENLYACAMHIDLLSEQYEKDLHLGLEPEPLGHFENTQETIEFFIRFHQWAENNELRADVLSKRIGVNYDTCHFALEYEDCHDSLTRFENAGIRISKIHLSNALSIDPHNSEAQKAIRPFDEPTYLHQVLIKKSDGSILRFRDLPEYFAAAEQSDYPHDGATEARIHFHIPLYDDPESPLGSTRDHAEAALAYLKEKPETCPHLEMETYTWGVLPDTLQVPIEDQLTKEYLWTLEQVASR</sequence>
<accession>A0A2S7TXG1</accession>
<dbReference type="EMBL" id="MQWA01000001">
    <property type="protein sequence ID" value="PQJ27399.1"/>
    <property type="molecule type" value="Genomic_DNA"/>
</dbReference>
<evidence type="ECO:0008006" key="3">
    <source>
        <dbReference type="Google" id="ProtNLM"/>
    </source>
</evidence>
<dbReference type="Gene3D" id="3.20.20.150">
    <property type="entry name" value="Divalent-metal-dependent TIM barrel enzymes"/>
    <property type="match status" value="1"/>
</dbReference>
<protein>
    <recommendedName>
        <fullName evidence="3">Xylose isomerase-like TIM barrel domain-containing protein</fullName>
    </recommendedName>
</protein>
<reference evidence="1 2" key="1">
    <citation type="submission" date="2016-12" db="EMBL/GenBank/DDBJ databases">
        <title>Study of bacterial adaptation to deep sea.</title>
        <authorList>
            <person name="Song J."/>
            <person name="Yoshizawa S."/>
            <person name="Kogure K."/>
        </authorList>
    </citation>
    <scope>NUCLEOTIDE SEQUENCE [LARGE SCALE GENOMIC DNA]</scope>
    <source>
        <strain evidence="1 2">SAORIC-165</strain>
    </source>
</reference>
<proteinExistence type="predicted"/>
<organism evidence="1 2">
    <name type="scientific">Rubritalea profundi</name>
    <dbReference type="NCBI Taxonomy" id="1658618"/>
    <lineage>
        <taxon>Bacteria</taxon>
        <taxon>Pseudomonadati</taxon>
        <taxon>Verrucomicrobiota</taxon>
        <taxon>Verrucomicrobiia</taxon>
        <taxon>Verrucomicrobiales</taxon>
        <taxon>Rubritaleaceae</taxon>
        <taxon>Rubritalea</taxon>
    </lineage>
</organism>
<dbReference type="NCBIfam" id="NF035939">
    <property type="entry name" value="TIM_EboE"/>
    <property type="match status" value="1"/>
</dbReference>
<keyword evidence="2" id="KW-1185">Reference proteome</keyword>
<gene>
    <name evidence="1" type="ORF">BSZ32_02060</name>
</gene>
<dbReference type="Proteomes" id="UP000239907">
    <property type="component" value="Unassembled WGS sequence"/>
</dbReference>
<evidence type="ECO:0000313" key="1">
    <source>
        <dbReference type="EMBL" id="PQJ27399.1"/>
    </source>
</evidence>
<dbReference type="OrthoDB" id="9785907at2"/>
<name>A0A2S7TXG1_9BACT</name>